<organism evidence="4 5">
    <name type="scientific">Candidatus Cryptobacteroides merdipullorum</name>
    <dbReference type="NCBI Taxonomy" id="2840771"/>
    <lineage>
        <taxon>Bacteria</taxon>
        <taxon>Pseudomonadati</taxon>
        <taxon>Bacteroidota</taxon>
        <taxon>Bacteroidia</taxon>
        <taxon>Bacteroidales</taxon>
        <taxon>Candidatus Cryptobacteroides</taxon>
    </lineage>
</organism>
<dbReference type="PANTHER" id="PTHR42879">
    <property type="entry name" value="3-OXOACYL-(ACYL-CARRIER-PROTEIN) REDUCTASE"/>
    <property type="match status" value="1"/>
</dbReference>
<dbReference type="AlphaFoldDB" id="A0A9D1GPF0"/>
<name>A0A9D1GPF0_9BACT</name>
<evidence type="ECO:0000256" key="1">
    <source>
        <dbReference type="ARBA" id="ARBA00006484"/>
    </source>
</evidence>
<dbReference type="InterPro" id="IPR036291">
    <property type="entry name" value="NAD(P)-bd_dom_sf"/>
</dbReference>
<evidence type="ECO:0000259" key="3">
    <source>
        <dbReference type="SMART" id="SM00822"/>
    </source>
</evidence>
<protein>
    <submittedName>
        <fullName evidence="4">SDR family oxidoreductase</fullName>
    </submittedName>
</protein>
<dbReference type="InterPro" id="IPR050259">
    <property type="entry name" value="SDR"/>
</dbReference>
<dbReference type="CDD" id="cd05233">
    <property type="entry name" value="SDR_c"/>
    <property type="match status" value="1"/>
</dbReference>
<dbReference type="PROSITE" id="PS00061">
    <property type="entry name" value="ADH_SHORT"/>
    <property type="match status" value="1"/>
</dbReference>
<evidence type="ECO:0000313" key="4">
    <source>
        <dbReference type="EMBL" id="HIT46802.1"/>
    </source>
</evidence>
<dbReference type="SMART" id="SM00822">
    <property type="entry name" value="PKS_KR"/>
    <property type="match status" value="1"/>
</dbReference>
<proteinExistence type="inferred from homology"/>
<dbReference type="InterPro" id="IPR057326">
    <property type="entry name" value="KR_dom"/>
</dbReference>
<gene>
    <name evidence="4" type="ORF">IAC35_02970</name>
</gene>
<dbReference type="EMBL" id="DVLC01000056">
    <property type="protein sequence ID" value="HIT46802.1"/>
    <property type="molecule type" value="Genomic_DNA"/>
</dbReference>
<accession>A0A9D1GPF0</accession>
<dbReference type="Proteomes" id="UP000886881">
    <property type="component" value="Unassembled WGS sequence"/>
</dbReference>
<dbReference type="PRINTS" id="PR00080">
    <property type="entry name" value="SDRFAMILY"/>
</dbReference>
<dbReference type="Gene3D" id="3.40.50.720">
    <property type="entry name" value="NAD(P)-binding Rossmann-like Domain"/>
    <property type="match status" value="1"/>
</dbReference>
<reference evidence="4" key="2">
    <citation type="journal article" date="2021" name="PeerJ">
        <title>Extensive microbial diversity within the chicken gut microbiome revealed by metagenomics and culture.</title>
        <authorList>
            <person name="Gilroy R."/>
            <person name="Ravi A."/>
            <person name="Getino M."/>
            <person name="Pursley I."/>
            <person name="Horton D.L."/>
            <person name="Alikhan N.F."/>
            <person name="Baker D."/>
            <person name="Gharbi K."/>
            <person name="Hall N."/>
            <person name="Watson M."/>
            <person name="Adriaenssens E.M."/>
            <person name="Foster-Nyarko E."/>
            <person name="Jarju S."/>
            <person name="Secka A."/>
            <person name="Antonio M."/>
            <person name="Oren A."/>
            <person name="Chaudhuri R.R."/>
            <person name="La Ragione R."/>
            <person name="Hildebrand F."/>
            <person name="Pallen M.J."/>
        </authorList>
    </citation>
    <scope>NUCLEOTIDE SEQUENCE</scope>
    <source>
        <strain evidence="4">ChiHecec2B26-709</strain>
    </source>
</reference>
<dbReference type="PRINTS" id="PR00081">
    <property type="entry name" value="GDHRDH"/>
</dbReference>
<dbReference type="Pfam" id="PF00106">
    <property type="entry name" value="adh_short"/>
    <property type="match status" value="1"/>
</dbReference>
<dbReference type="GO" id="GO:0032787">
    <property type="term" value="P:monocarboxylic acid metabolic process"/>
    <property type="evidence" value="ECO:0007669"/>
    <property type="project" value="UniProtKB-ARBA"/>
</dbReference>
<evidence type="ECO:0000313" key="5">
    <source>
        <dbReference type="Proteomes" id="UP000886881"/>
    </source>
</evidence>
<reference evidence="4" key="1">
    <citation type="submission" date="2020-10" db="EMBL/GenBank/DDBJ databases">
        <authorList>
            <person name="Gilroy R."/>
        </authorList>
    </citation>
    <scope>NUCLEOTIDE SEQUENCE</scope>
    <source>
        <strain evidence="4">ChiHecec2B26-709</strain>
    </source>
</reference>
<dbReference type="InterPro" id="IPR020904">
    <property type="entry name" value="Sc_DH/Rdtase_CS"/>
</dbReference>
<dbReference type="FunFam" id="3.40.50.720:FF:000084">
    <property type="entry name" value="Short-chain dehydrogenase reductase"/>
    <property type="match status" value="1"/>
</dbReference>
<evidence type="ECO:0000256" key="2">
    <source>
        <dbReference type="RuleBase" id="RU000363"/>
    </source>
</evidence>
<dbReference type="InterPro" id="IPR002347">
    <property type="entry name" value="SDR_fam"/>
</dbReference>
<feature type="domain" description="Ketoreductase" evidence="3">
    <location>
        <begin position="1"/>
        <end position="181"/>
    </location>
</feature>
<sequence length="236" mass="25251">MNALITGASRGIGRVIALELASLGYSVSLVGRDRESLEAVAAEARAAGSPAAVVIPADLCEISNCTMIVDRTLEALGGLDLLVNCAGLSLAGSFTEATPEQWDRVFAVNARAPFFICQAALPALRSSEKPMVINIASVVGFKGYANQSVYASSKHALTGFTKVFAKEVQPYGIRVHLISPGGVATEMVKEMRPDISPDELIQPEEIAEIVRFLVTRKGRGTVDQFYIRRYSGLAFD</sequence>
<dbReference type="PANTHER" id="PTHR42879:SF2">
    <property type="entry name" value="3-OXOACYL-[ACYL-CARRIER-PROTEIN] REDUCTASE FABG"/>
    <property type="match status" value="1"/>
</dbReference>
<comment type="caution">
    <text evidence="4">The sequence shown here is derived from an EMBL/GenBank/DDBJ whole genome shotgun (WGS) entry which is preliminary data.</text>
</comment>
<dbReference type="SUPFAM" id="SSF51735">
    <property type="entry name" value="NAD(P)-binding Rossmann-fold domains"/>
    <property type="match status" value="1"/>
</dbReference>
<comment type="similarity">
    <text evidence="1 2">Belongs to the short-chain dehydrogenases/reductases (SDR) family.</text>
</comment>